<dbReference type="InterPro" id="IPR000914">
    <property type="entry name" value="SBP_5_dom"/>
</dbReference>
<dbReference type="InterPro" id="IPR039424">
    <property type="entry name" value="SBP_5"/>
</dbReference>
<name>W0AA28_9SPHN</name>
<dbReference type="EMBL" id="CP006644">
    <property type="protein sequence ID" value="AHE53946.1"/>
    <property type="molecule type" value="Genomic_DNA"/>
</dbReference>
<evidence type="ECO:0000313" key="7">
    <source>
        <dbReference type="EMBL" id="AHE53946.1"/>
    </source>
</evidence>
<dbReference type="Gene3D" id="3.90.76.10">
    <property type="entry name" value="Dipeptide-binding Protein, Domain 1"/>
    <property type="match status" value="1"/>
</dbReference>
<proteinExistence type="inferred from homology"/>
<dbReference type="PROSITE" id="PS51257">
    <property type="entry name" value="PROKAR_LIPOPROTEIN"/>
    <property type="match status" value="1"/>
</dbReference>
<evidence type="ECO:0000256" key="3">
    <source>
        <dbReference type="ARBA" id="ARBA00022448"/>
    </source>
</evidence>
<dbReference type="KEGG" id="ssan:NX02_11170"/>
<dbReference type="AlphaFoldDB" id="W0AA28"/>
<evidence type="ECO:0000313" key="8">
    <source>
        <dbReference type="Proteomes" id="UP000018851"/>
    </source>
</evidence>
<dbReference type="STRING" id="1123269.NX02_11170"/>
<dbReference type="Gene3D" id="3.10.105.10">
    <property type="entry name" value="Dipeptide-binding Protein, Domain 3"/>
    <property type="match status" value="1"/>
</dbReference>
<dbReference type="GO" id="GO:0030313">
    <property type="term" value="C:cell envelope"/>
    <property type="evidence" value="ECO:0007669"/>
    <property type="project" value="UniProtKB-SubCell"/>
</dbReference>
<dbReference type="HOGENOM" id="CLU_573521_0_0_5"/>
<protein>
    <recommendedName>
        <fullName evidence="6">Solute-binding protein family 5 domain-containing protein</fullName>
    </recommendedName>
</protein>
<feature type="signal peptide" evidence="5">
    <location>
        <begin position="1"/>
        <end position="25"/>
    </location>
</feature>
<evidence type="ECO:0000259" key="6">
    <source>
        <dbReference type="Pfam" id="PF00496"/>
    </source>
</evidence>
<dbReference type="OrthoDB" id="9803988at2"/>
<dbReference type="SUPFAM" id="SSF53850">
    <property type="entry name" value="Periplasmic binding protein-like II"/>
    <property type="match status" value="1"/>
</dbReference>
<comment type="subcellular location">
    <subcellularLocation>
        <location evidence="1">Periplasm</location>
    </subcellularLocation>
</comment>
<dbReference type="eggNOG" id="COG4166">
    <property type="taxonomic scope" value="Bacteria"/>
</dbReference>
<evidence type="ECO:0000256" key="1">
    <source>
        <dbReference type="ARBA" id="ARBA00004418"/>
    </source>
</evidence>
<gene>
    <name evidence="7" type="ORF">NX02_11170</name>
</gene>
<dbReference type="Proteomes" id="UP000018851">
    <property type="component" value="Chromosome"/>
</dbReference>
<dbReference type="PATRIC" id="fig|1123269.5.peg.2171"/>
<evidence type="ECO:0000256" key="2">
    <source>
        <dbReference type="ARBA" id="ARBA00005695"/>
    </source>
</evidence>
<dbReference type="GO" id="GO:1904680">
    <property type="term" value="F:peptide transmembrane transporter activity"/>
    <property type="evidence" value="ECO:0007669"/>
    <property type="project" value="TreeGrafter"/>
</dbReference>
<feature type="chain" id="PRO_5004785232" description="Solute-binding protein family 5 domain-containing protein" evidence="5">
    <location>
        <begin position="26"/>
        <end position="492"/>
    </location>
</feature>
<sequence length="492" mass="52932">MTARSLRSYPAMRAALTLLAVLATAGCERDDGGPVEVSVIGPAAVIADPARAAPTAPTAVLLGAVAQGLVRFDANGQIEPALAERWIVSEDGTSYIFRLADLHWTDGAAVTSEAVARRLRAAIARTGSHPDRGLFEVVDEIAVMTDRVIEIRLKTPRPNLLQLLAQPEMALLSGRDGTGPMRIERSTAGALLLSPIADDDPDTPPPAAWDKARMRGEPASRAVARFRRGDADLVLGGTFATLMYAQVANVPARQLRVDPAPGLFGVAALNRDGLLGDHDARVALTMALDRGDLLGRYAIRGWAPMLSLTPEQLDSATPPTQPTWGALDLAERRRIAATRVAAWRAEKPQPQLRLALPAGPGARLLFAWLRASWRGIGVDLVAVAEGEPADLALIDSVAPMDSVSWYLDRISCARGYACDPEAEAKRLLGRNARSLDDRARLLAEGEVAASEAAWFIPLARPLRWSLVSPRLSEYRENARAIHPLTALRPPRR</sequence>
<dbReference type="RefSeq" id="WP_039996531.1">
    <property type="nucleotide sequence ID" value="NZ_CP006644.1"/>
</dbReference>
<keyword evidence="3" id="KW-0813">Transport</keyword>
<dbReference type="Gene3D" id="3.40.190.10">
    <property type="entry name" value="Periplasmic binding protein-like II"/>
    <property type="match status" value="1"/>
</dbReference>
<evidence type="ECO:0000256" key="4">
    <source>
        <dbReference type="ARBA" id="ARBA00022729"/>
    </source>
</evidence>
<dbReference type="GO" id="GO:0015833">
    <property type="term" value="P:peptide transport"/>
    <property type="evidence" value="ECO:0007669"/>
    <property type="project" value="TreeGrafter"/>
</dbReference>
<dbReference type="PANTHER" id="PTHR30290:SF10">
    <property type="entry name" value="PERIPLASMIC OLIGOPEPTIDE-BINDING PROTEIN-RELATED"/>
    <property type="match status" value="1"/>
</dbReference>
<feature type="domain" description="Solute-binding protein family 5" evidence="6">
    <location>
        <begin position="77"/>
        <end position="380"/>
    </location>
</feature>
<accession>W0AA28</accession>
<organism evidence="7 8">
    <name type="scientific">Sphingomonas sanxanigenens DSM 19645 = NX02</name>
    <dbReference type="NCBI Taxonomy" id="1123269"/>
    <lineage>
        <taxon>Bacteria</taxon>
        <taxon>Pseudomonadati</taxon>
        <taxon>Pseudomonadota</taxon>
        <taxon>Alphaproteobacteria</taxon>
        <taxon>Sphingomonadales</taxon>
        <taxon>Sphingomonadaceae</taxon>
        <taxon>Sphingomonas</taxon>
    </lineage>
</organism>
<evidence type="ECO:0000256" key="5">
    <source>
        <dbReference type="SAM" id="SignalP"/>
    </source>
</evidence>
<reference evidence="7 8" key="1">
    <citation type="submission" date="2013-07" db="EMBL/GenBank/DDBJ databases">
        <title>Completed genome of Sphingomonas sanxanigenens NX02.</title>
        <authorList>
            <person name="Ma T."/>
            <person name="Huang H."/>
            <person name="Wu M."/>
            <person name="Li X."/>
            <person name="Li G."/>
        </authorList>
    </citation>
    <scope>NUCLEOTIDE SEQUENCE [LARGE SCALE GENOMIC DNA]</scope>
    <source>
        <strain evidence="7 8">NX02</strain>
    </source>
</reference>
<keyword evidence="8" id="KW-1185">Reference proteome</keyword>
<comment type="similarity">
    <text evidence="2">Belongs to the bacterial solute-binding protein 5 family.</text>
</comment>
<dbReference type="Pfam" id="PF00496">
    <property type="entry name" value="SBP_bac_5"/>
    <property type="match status" value="1"/>
</dbReference>
<keyword evidence="4 5" id="KW-0732">Signal</keyword>
<dbReference type="PANTHER" id="PTHR30290">
    <property type="entry name" value="PERIPLASMIC BINDING COMPONENT OF ABC TRANSPORTER"/>
    <property type="match status" value="1"/>
</dbReference>